<feature type="region of interest" description="Disordered" evidence="1">
    <location>
        <begin position="1"/>
        <end position="94"/>
    </location>
</feature>
<reference evidence="2" key="1">
    <citation type="submission" date="2018-04" db="EMBL/GenBank/DDBJ databases">
        <title>WGS assembly of Panicum hallii.</title>
        <authorList>
            <person name="Lovell J."/>
            <person name="Jenkins J."/>
            <person name="Lowry D."/>
            <person name="Mamidi S."/>
            <person name="Sreedasyam A."/>
            <person name="Weng X."/>
            <person name="Barry K."/>
            <person name="Bonette J."/>
            <person name="Campitelli B."/>
            <person name="Daum C."/>
            <person name="Gordon S."/>
            <person name="Gould B."/>
            <person name="Lipzen A."/>
            <person name="Macqueen A."/>
            <person name="Palacio-Mejia J."/>
            <person name="Plott C."/>
            <person name="Shakirov E."/>
            <person name="Shu S."/>
            <person name="Yoshinaga Y."/>
            <person name="Zane M."/>
            <person name="Rokhsar D."/>
            <person name="Grimwood J."/>
            <person name="Schmutz J."/>
            <person name="Juenger T."/>
        </authorList>
    </citation>
    <scope>NUCLEOTIDE SEQUENCE [LARGE SCALE GENOMIC DNA]</scope>
    <source>
        <strain evidence="2">FIL2</strain>
    </source>
</reference>
<feature type="compositionally biased region" description="Basic residues" evidence="1">
    <location>
        <begin position="29"/>
        <end position="47"/>
    </location>
</feature>
<dbReference type="EMBL" id="CM008054">
    <property type="protein sequence ID" value="PVH32445.1"/>
    <property type="molecule type" value="Genomic_DNA"/>
</dbReference>
<proteinExistence type="predicted"/>
<dbReference type="AlphaFoldDB" id="A0A2T8I440"/>
<feature type="compositionally biased region" description="Basic residues" evidence="1">
    <location>
        <begin position="57"/>
        <end position="66"/>
    </location>
</feature>
<dbReference type="Proteomes" id="UP000243499">
    <property type="component" value="Chromosome 9"/>
</dbReference>
<evidence type="ECO:0000313" key="2">
    <source>
        <dbReference type="EMBL" id="PVH32445.1"/>
    </source>
</evidence>
<evidence type="ECO:0000256" key="1">
    <source>
        <dbReference type="SAM" id="MobiDB-lite"/>
    </source>
</evidence>
<protein>
    <submittedName>
        <fullName evidence="2">Uncharacterized protein</fullName>
    </submittedName>
</protein>
<accession>A0A2T8I440</accession>
<name>A0A2T8I440_9POAL</name>
<gene>
    <name evidence="2" type="ORF">PAHAL_9G398100</name>
</gene>
<organism evidence="2">
    <name type="scientific">Panicum hallii</name>
    <dbReference type="NCBI Taxonomy" id="206008"/>
    <lineage>
        <taxon>Eukaryota</taxon>
        <taxon>Viridiplantae</taxon>
        <taxon>Streptophyta</taxon>
        <taxon>Embryophyta</taxon>
        <taxon>Tracheophyta</taxon>
        <taxon>Spermatophyta</taxon>
        <taxon>Magnoliopsida</taxon>
        <taxon>Liliopsida</taxon>
        <taxon>Poales</taxon>
        <taxon>Poaceae</taxon>
        <taxon>PACMAD clade</taxon>
        <taxon>Panicoideae</taxon>
        <taxon>Panicodae</taxon>
        <taxon>Paniceae</taxon>
        <taxon>Panicinae</taxon>
        <taxon>Panicum</taxon>
        <taxon>Panicum sect. Panicum</taxon>
    </lineage>
</organism>
<sequence length="132" mass="14881">MPFRPIPSIQTNAIQPWPAARWSSGQRTWGRRHKTGRRGVRYGRQRQRTQAGQRRAGAARHGRRGSKPGEGLVAGGGCPPSGAHTATAPGPPRTRREMRMLQRLLLRPQARHLQVQPRHETARLVEHIDLLF</sequence>
<dbReference type="Gramene" id="PVH32445">
    <property type="protein sequence ID" value="PVH32445"/>
    <property type="gene ID" value="PAHAL_9G398100"/>
</dbReference>